<dbReference type="InterPro" id="IPR036938">
    <property type="entry name" value="PAP2/HPO_sf"/>
</dbReference>
<evidence type="ECO:0000313" key="3">
    <source>
        <dbReference type="Proteomes" id="UP000199373"/>
    </source>
</evidence>
<dbReference type="Pfam" id="PF01569">
    <property type="entry name" value="PAP2"/>
    <property type="match status" value="1"/>
</dbReference>
<sequence length="503" mass="56206">MRKILLLILPFVFVACECDDSNRSLAEKADVLLDEVLKESFNGLIDVRKDSKTYEHLQKLTEEALYQSEGKSKYALPLLYKENNFPSVYNYYTGTRGDNKAVKKTMIGWLCAMQLSELDPSKRNALYKAGYEVGGYGMNSPIYGYHFDSDPNVARLVASAVYAALHTYSMAKTDIMRQEVGGVRYHTHLAVMLAEESRNHVTDDAFYVDLRKFMASAPGPYVPAYADRGGINPTFPDEKTANGCLKVDMDIYNSIVAERNLPDQRTVQAIADEDSDMHHIFGTDKRNVGGMYDFNAVFGESTIGEIINPEGKIAALVLLVQKAGNSARGILQHASPALGHYEYGRLRPGCSEQQEGKRKSDSDDRFNVLSCFVIEDNDGHKASYSGDGMEKYYYDENGNWTDATVQSPEQYEALGKDLLYANSYPSGHAAGIWSAAMTLMELYPQKADLIMRAANDFAVSRTVSRYHWNSDIIQGRIIGSVMNPICRATSDYGVLFEEAKKER</sequence>
<dbReference type="RefSeq" id="WP_091913929.1">
    <property type="nucleotide sequence ID" value="NZ_FOIQ01000001.1"/>
</dbReference>
<reference evidence="2 3" key="1">
    <citation type="submission" date="2016-10" db="EMBL/GenBank/DDBJ databases">
        <authorList>
            <person name="de Groot N.N."/>
        </authorList>
    </citation>
    <scope>NUCLEOTIDE SEQUENCE [LARGE SCALE GENOMIC DNA]</scope>
    <source>
        <strain evidence="2 3">TC2-24</strain>
    </source>
</reference>
<name>A0A1I0LXJ3_9BACT</name>
<gene>
    <name evidence="2" type="ORF">SAMN04487850_0025</name>
</gene>
<feature type="domain" description="Phosphatidic acid phosphatase type 2/haloperoxidase" evidence="1">
    <location>
        <begin position="402"/>
        <end position="483"/>
    </location>
</feature>
<evidence type="ECO:0000259" key="1">
    <source>
        <dbReference type="Pfam" id="PF01569"/>
    </source>
</evidence>
<accession>A0A1I0LXJ3</accession>
<organism evidence="2 3">
    <name type="scientific">Prevotella aff. ruminicola Tc2-24</name>
    <dbReference type="NCBI Taxonomy" id="81582"/>
    <lineage>
        <taxon>Bacteria</taxon>
        <taxon>Pseudomonadati</taxon>
        <taxon>Bacteroidota</taxon>
        <taxon>Bacteroidia</taxon>
        <taxon>Bacteroidales</taxon>
        <taxon>Prevotellaceae</taxon>
        <taxon>Prevotella</taxon>
    </lineage>
</organism>
<keyword evidence="3" id="KW-1185">Reference proteome</keyword>
<dbReference type="Proteomes" id="UP000199373">
    <property type="component" value="Unassembled WGS sequence"/>
</dbReference>
<dbReference type="Gene3D" id="1.20.144.10">
    <property type="entry name" value="Phosphatidic acid phosphatase type 2/haloperoxidase"/>
    <property type="match status" value="2"/>
</dbReference>
<dbReference type="AlphaFoldDB" id="A0A1I0LXJ3"/>
<protein>
    <submittedName>
        <fullName evidence="2">PAP2 superfamily protein</fullName>
    </submittedName>
</protein>
<evidence type="ECO:0000313" key="2">
    <source>
        <dbReference type="EMBL" id="SEV79983.1"/>
    </source>
</evidence>
<proteinExistence type="predicted"/>
<dbReference type="SUPFAM" id="SSF48317">
    <property type="entry name" value="Acid phosphatase/Vanadium-dependent haloperoxidase"/>
    <property type="match status" value="1"/>
</dbReference>
<dbReference type="PROSITE" id="PS51257">
    <property type="entry name" value="PROKAR_LIPOPROTEIN"/>
    <property type="match status" value="1"/>
</dbReference>
<dbReference type="EMBL" id="FOIQ01000001">
    <property type="protein sequence ID" value="SEV79983.1"/>
    <property type="molecule type" value="Genomic_DNA"/>
</dbReference>
<dbReference type="InterPro" id="IPR000326">
    <property type="entry name" value="PAP2/HPO"/>
</dbReference>